<dbReference type="AlphaFoldDB" id="A0A392UKP3"/>
<organism evidence="1 2">
    <name type="scientific">Trifolium medium</name>
    <dbReference type="NCBI Taxonomy" id="97028"/>
    <lineage>
        <taxon>Eukaryota</taxon>
        <taxon>Viridiplantae</taxon>
        <taxon>Streptophyta</taxon>
        <taxon>Embryophyta</taxon>
        <taxon>Tracheophyta</taxon>
        <taxon>Spermatophyta</taxon>
        <taxon>Magnoliopsida</taxon>
        <taxon>eudicotyledons</taxon>
        <taxon>Gunneridae</taxon>
        <taxon>Pentapetalae</taxon>
        <taxon>rosids</taxon>
        <taxon>fabids</taxon>
        <taxon>Fabales</taxon>
        <taxon>Fabaceae</taxon>
        <taxon>Papilionoideae</taxon>
        <taxon>50 kb inversion clade</taxon>
        <taxon>NPAAA clade</taxon>
        <taxon>Hologalegina</taxon>
        <taxon>IRL clade</taxon>
        <taxon>Trifolieae</taxon>
        <taxon>Trifolium</taxon>
    </lineage>
</organism>
<sequence>MAHTPLKIPSKKKWYFDSECARHMTGDKRQLKEIRPFSEGYAVDGDGIKRRVEGI</sequence>
<evidence type="ECO:0000313" key="1">
    <source>
        <dbReference type="EMBL" id="MCI73327.1"/>
    </source>
</evidence>
<feature type="non-terminal residue" evidence="1">
    <location>
        <position position="55"/>
    </location>
</feature>
<keyword evidence="2" id="KW-1185">Reference proteome</keyword>
<name>A0A392UKP3_9FABA</name>
<reference evidence="1 2" key="1">
    <citation type="journal article" date="2018" name="Front. Plant Sci.">
        <title>Red Clover (Trifolium pratense) and Zigzag Clover (T. medium) - A Picture of Genomic Similarities and Differences.</title>
        <authorList>
            <person name="Dluhosova J."/>
            <person name="Istvanek J."/>
            <person name="Nedelnik J."/>
            <person name="Repkova J."/>
        </authorList>
    </citation>
    <scope>NUCLEOTIDE SEQUENCE [LARGE SCALE GENOMIC DNA]</scope>
    <source>
        <strain evidence="2">cv. 10/8</strain>
        <tissue evidence="1">Leaf</tissue>
    </source>
</reference>
<evidence type="ECO:0000313" key="2">
    <source>
        <dbReference type="Proteomes" id="UP000265520"/>
    </source>
</evidence>
<dbReference type="Proteomes" id="UP000265520">
    <property type="component" value="Unassembled WGS sequence"/>
</dbReference>
<accession>A0A392UKP3</accession>
<proteinExistence type="predicted"/>
<dbReference type="EMBL" id="LXQA010836053">
    <property type="protein sequence ID" value="MCI73327.1"/>
    <property type="molecule type" value="Genomic_DNA"/>
</dbReference>
<comment type="caution">
    <text evidence="1">The sequence shown here is derived from an EMBL/GenBank/DDBJ whole genome shotgun (WGS) entry which is preliminary data.</text>
</comment>
<protein>
    <submittedName>
        <fullName evidence="1">Gag-pol polyprotein</fullName>
    </submittedName>
</protein>